<dbReference type="eggNOG" id="arCOG01755">
    <property type="taxonomic scope" value="Archaea"/>
</dbReference>
<evidence type="ECO:0000259" key="6">
    <source>
        <dbReference type="Pfam" id="PF02826"/>
    </source>
</evidence>
<evidence type="ECO:0000313" key="8">
    <source>
        <dbReference type="Proteomes" id="UP000000438"/>
    </source>
</evidence>
<keyword evidence="3" id="KW-0520">NAD</keyword>
<dbReference type="GO" id="GO:0051287">
    <property type="term" value="F:NAD binding"/>
    <property type="evidence" value="ECO:0007669"/>
    <property type="project" value="InterPro"/>
</dbReference>
<accession>Q6KZ29</accession>
<dbReference type="FunFam" id="3.40.50.720:FF:000203">
    <property type="entry name" value="D-3-phosphoglycerate dehydrogenase (SerA)"/>
    <property type="match status" value="1"/>
</dbReference>
<evidence type="ECO:0000259" key="5">
    <source>
        <dbReference type="Pfam" id="PF00389"/>
    </source>
</evidence>
<organism evidence="7 8">
    <name type="scientific">Picrophilus torridus (strain ATCC 700027 / DSM 9790 / JCM 10055 / NBRC 100828 / KAW 2/3)</name>
    <dbReference type="NCBI Taxonomy" id="1122961"/>
    <lineage>
        <taxon>Archaea</taxon>
        <taxon>Methanobacteriati</taxon>
        <taxon>Thermoplasmatota</taxon>
        <taxon>Thermoplasmata</taxon>
        <taxon>Thermoplasmatales</taxon>
        <taxon>Picrophilaceae</taxon>
        <taxon>Picrophilus</taxon>
    </lineage>
</organism>
<feature type="domain" description="D-isomer specific 2-hydroxyacid dehydrogenase catalytic" evidence="5">
    <location>
        <begin position="21"/>
        <end position="309"/>
    </location>
</feature>
<dbReference type="Pfam" id="PF02826">
    <property type="entry name" value="2-Hacid_dh_C"/>
    <property type="match status" value="1"/>
</dbReference>
<dbReference type="Gene3D" id="3.40.50.720">
    <property type="entry name" value="NAD(P)-binding Rossmann-like Domain"/>
    <property type="match status" value="2"/>
</dbReference>
<comment type="similarity">
    <text evidence="1 4">Belongs to the D-isomer specific 2-hydroxyacid dehydrogenase family.</text>
</comment>
<dbReference type="STRING" id="263820.PTO1438"/>
<dbReference type="PATRIC" id="fig|263820.9.peg.1492"/>
<dbReference type="InParanoid" id="Q6KZ29"/>
<evidence type="ECO:0000256" key="1">
    <source>
        <dbReference type="ARBA" id="ARBA00005854"/>
    </source>
</evidence>
<dbReference type="Pfam" id="PF00389">
    <property type="entry name" value="2-Hacid_dh"/>
    <property type="match status" value="1"/>
</dbReference>
<sequence>MYRVLVTEKIPFTDYYKDIDFIYKPKNMDSHQWLMESINDADGILITLSDRIDSEIIDAAKKLKVISTYSVGYDHIDVKYALSRNIKIGYTPDVLTESTADFIFGLIICIARRICSGYETIISNKWEYRWKPDFMLGHDVYGKTLGILGLGRIGHAVMRRASGFDMNVIYYNRTERDVNGHVGLNELFSRSDFIVITLPLNDETRNIVNKDLISKMKKTAYIINASRGHIVNEDDLYNALLNRDIAGAALDVFDNEPVRADNRFVKLDNVLLTPHMASASYETRRDMANLALKNLELGLHGLNPEKYVNI</sequence>
<dbReference type="GO" id="GO:0005829">
    <property type="term" value="C:cytosol"/>
    <property type="evidence" value="ECO:0007669"/>
    <property type="project" value="TreeGrafter"/>
</dbReference>
<proteinExistence type="inferred from homology"/>
<dbReference type="SUPFAM" id="SSF52283">
    <property type="entry name" value="Formate/glycerate dehydrogenase catalytic domain-like"/>
    <property type="match status" value="1"/>
</dbReference>
<dbReference type="AlphaFoldDB" id="Q6KZ29"/>
<gene>
    <name evidence="7" type="ordered locus">PTO1438</name>
</gene>
<dbReference type="EC" id="1.1.1.215" evidence="7"/>
<dbReference type="InterPro" id="IPR006139">
    <property type="entry name" value="D-isomer_2_OHA_DH_cat_dom"/>
</dbReference>
<dbReference type="PROSITE" id="PS00065">
    <property type="entry name" value="D_2_HYDROXYACID_DH_1"/>
    <property type="match status" value="1"/>
</dbReference>
<dbReference type="EMBL" id="AE017261">
    <property type="protein sequence ID" value="AAT44023.1"/>
    <property type="molecule type" value="Genomic_DNA"/>
</dbReference>
<dbReference type="RefSeq" id="WP_011178239.1">
    <property type="nucleotide sequence ID" value="NC_005877.1"/>
</dbReference>
<keyword evidence="2 4" id="KW-0560">Oxidoreductase</keyword>
<protein>
    <submittedName>
        <fullName evidence="7">Gluconate 2-dehydrogenase</fullName>
        <ecNumber evidence="7">1.1.1.215</ecNumber>
    </submittedName>
</protein>
<dbReference type="CDD" id="cd05301">
    <property type="entry name" value="GDH"/>
    <property type="match status" value="1"/>
</dbReference>
<dbReference type="InterPro" id="IPR036291">
    <property type="entry name" value="NAD(P)-bd_dom_sf"/>
</dbReference>
<dbReference type="GO" id="GO:0016618">
    <property type="term" value="F:hydroxypyruvate reductase [NAD(P)H] activity"/>
    <property type="evidence" value="ECO:0007669"/>
    <property type="project" value="TreeGrafter"/>
</dbReference>
<dbReference type="PaxDb" id="263820-PTO1438"/>
<evidence type="ECO:0000313" key="7">
    <source>
        <dbReference type="EMBL" id="AAT44023.1"/>
    </source>
</evidence>
<reference evidence="7 8" key="1">
    <citation type="journal article" date="2004" name="Proc. Natl. Acad. Sci. U.S.A.">
        <title>Genome sequence of Picrophilus torridus and its implications for life around pH 0.</title>
        <authorList>
            <person name="Futterer O."/>
            <person name="Angelov A."/>
            <person name="Liesegang H."/>
            <person name="Gottschalk G."/>
            <person name="Schleper C."/>
            <person name="Schepers B."/>
            <person name="Dock C."/>
            <person name="Antranikian G."/>
            <person name="Liebl W."/>
        </authorList>
    </citation>
    <scope>NUCLEOTIDE SEQUENCE [LARGE SCALE GENOMIC DNA]</scope>
    <source>
        <strain evidence="8">ATCC 700027 / DSM 9790 / JCM 10055 / NBRC 100828</strain>
    </source>
</reference>
<dbReference type="InterPro" id="IPR029752">
    <property type="entry name" value="D-isomer_DH_CS1"/>
</dbReference>
<dbReference type="InterPro" id="IPR050223">
    <property type="entry name" value="D-isomer_2-hydroxyacid_DH"/>
</dbReference>
<dbReference type="PANTHER" id="PTHR10996:SF283">
    <property type="entry name" value="GLYOXYLATE_HYDROXYPYRUVATE REDUCTASE B"/>
    <property type="match status" value="1"/>
</dbReference>
<dbReference type="KEGG" id="pto:PTO1438"/>
<feature type="domain" description="D-isomer specific 2-hydroxyacid dehydrogenase NAD-binding" evidence="6">
    <location>
        <begin position="104"/>
        <end position="277"/>
    </location>
</feature>
<evidence type="ECO:0000256" key="4">
    <source>
        <dbReference type="RuleBase" id="RU003719"/>
    </source>
</evidence>
<dbReference type="SUPFAM" id="SSF51735">
    <property type="entry name" value="NAD(P)-binding Rossmann-fold domains"/>
    <property type="match status" value="1"/>
</dbReference>
<dbReference type="InterPro" id="IPR029753">
    <property type="entry name" value="D-isomer_DH_CS"/>
</dbReference>
<dbReference type="GeneID" id="2844789"/>
<dbReference type="Proteomes" id="UP000000438">
    <property type="component" value="Chromosome"/>
</dbReference>
<dbReference type="InterPro" id="IPR006140">
    <property type="entry name" value="D-isomer_DH_NAD-bd"/>
</dbReference>
<name>Q6KZ29_PICTO</name>
<dbReference type="PROSITE" id="PS00671">
    <property type="entry name" value="D_2_HYDROXYACID_DH_3"/>
    <property type="match status" value="1"/>
</dbReference>
<dbReference type="PANTHER" id="PTHR10996">
    <property type="entry name" value="2-HYDROXYACID DEHYDROGENASE-RELATED"/>
    <property type="match status" value="1"/>
</dbReference>
<dbReference type="GO" id="GO:0008873">
    <property type="term" value="F:gluconate 2-dehydrogenase activity"/>
    <property type="evidence" value="ECO:0007669"/>
    <property type="project" value="UniProtKB-EC"/>
</dbReference>
<evidence type="ECO:0000256" key="2">
    <source>
        <dbReference type="ARBA" id="ARBA00023002"/>
    </source>
</evidence>
<evidence type="ECO:0000256" key="3">
    <source>
        <dbReference type="ARBA" id="ARBA00023027"/>
    </source>
</evidence>
<dbReference type="HOGENOM" id="CLU_019796_1_2_2"/>
<dbReference type="OrthoDB" id="34275at2157"/>
<dbReference type="GO" id="GO:0030267">
    <property type="term" value="F:glyoxylate reductase (NADPH) activity"/>
    <property type="evidence" value="ECO:0007669"/>
    <property type="project" value="TreeGrafter"/>
</dbReference>